<name>A0A1E3H126_9HYPH</name>
<evidence type="ECO:0000256" key="9">
    <source>
        <dbReference type="PIRSR" id="PIRSR600760-2"/>
    </source>
</evidence>
<reference evidence="11 12" key="1">
    <citation type="submission" date="2016-07" db="EMBL/GenBank/DDBJ databases">
        <title>Draft Genome Sequence of Methylobrevis pamukkalensis PK2.</title>
        <authorList>
            <person name="Vasilenko O.V."/>
            <person name="Doronina N.V."/>
            <person name="Shmareva M.N."/>
            <person name="Tarlachkov S.V."/>
            <person name="Mustakhimov I."/>
            <person name="Trotsenko Y.A."/>
        </authorList>
    </citation>
    <scope>NUCLEOTIDE SEQUENCE [LARGE SCALE GENOMIC DNA]</scope>
    <source>
        <strain evidence="11 12">PK2</strain>
    </source>
</reference>
<dbReference type="InterPro" id="IPR022337">
    <property type="entry name" value="Inositol_monophosphatase_SuhB"/>
</dbReference>
<evidence type="ECO:0000313" key="12">
    <source>
        <dbReference type="Proteomes" id="UP000094622"/>
    </source>
</evidence>
<keyword evidence="6 9" id="KW-0479">Metal-binding</keyword>
<dbReference type="InterPro" id="IPR033942">
    <property type="entry name" value="IMPase"/>
</dbReference>
<evidence type="ECO:0000256" key="2">
    <source>
        <dbReference type="ARBA" id="ARBA00001946"/>
    </source>
</evidence>
<dbReference type="SUPFAM" id="SSF56655">
    <property type="entry name" value="Carbohydrate phosphatase"/>
    <property type="match status" value="1"/>
</dbReference>
<dbReference type="GO" id="GO:0007165">
    <property type="term" value="P:signal transduction"/>
    <property type="evidence" value="ECO:0007669"/>
    <property type="project" value="TreeGrafter"/>
</dbReference>
<gene>
    <name evidence="11" type="primary">suhB_2</name>
    <name evidence="11" type="ORF">A6302_02635</name>
</gene>
<dbReference type="PRINTS" id="PR01959">
    <property type="entry name" value="SBIMPHPHTASE"/>
</dbReference>
<evidence type="ECO:0000256" key="4">
    <source>
        <dbReference type="ARBA" id="ARBA00013106"/>
    </source>
</evidence>
<evidence type="ECO:0000256" key="3">
    <source>
        <dbReference type="ARBA" id="ARBA00009759"/>
    </source>
</evidence>
<dbReference type="PATRIC" id="fig|1439726.3.peg.2777"/>
<evidence type="ECO:0000256" key="5">
    <source>
        <dbReference type="ARBA" id="ARBA00019784"/>
    </source>
</evidence>
<dbReference type="RefSeq" id="WP_069307193.1">
    <property type="nucleotide sequence ID" value="NZ_MCRJ01000064.1"/>
</dbReference>
<evidence type="ECO:0000256" key="10">
    <source>
        <dbReference type="RuleBase" id="RU364068"/>
    </source>
</evidence>
<keyword evidence="12" id="KW-1185">Reference proteome</keyword>
<evidence type="ECO:0000256" key="6">
    <source>
        <dbReference type="ARBA" id="ARBA00022723"/>
    </source>
</evidence>
<dbReference type="Pfam" id="PF00459">
    <property type="entry name" value="Inositol_P"/>
    <property type="match status" value="1"/>
</dbReference>
<dbReference type="GO" id="GO:0006020">
    <property type="term" value="P:inositol metabolic process"/>
    <property type="evidence" value="ECO:0007669"/>
    <property type="project" value="TreeGrafter"/>
</dbReference>
<dbReference type="Gene3D" id="3.40.190.80">
    <property type="match status" value="1"/>
</dbReference>
<dbReference type="PANTHER" id="PTHR20854">
    <property type="entry name" value="INOSITOL MONOPHOSPHATASE"/>
    <property type="match status" value="1"/>
</dbReference>
<protein>
    <recommendedName>
        <fullName evidence="5 10">Inositol-1-monophosphatase</fullName>
        <ecNumber evidence="4 10">3.1.3.25</ecNumber>
    </recommendedName>
</protein>
<comment type="cofactor">
    <cofactor evidence="2 9 10">
        <name>Mg(2+)</name>
        <dbReference type="ChEBI" id="CHEBI:18420"/>
    </cofactor>
</comment>
<comment type="catalytic activity">
    <reaction evidence="1 10">
        <text>a myo-inositol phosphate + H2O = myo-inositol + phosphate</text>
        <dbReference type="Rhea" id="RHEA:24056"/>
        <dbReference type="ChEBI" id="CHEBI:15377"/>
        <dbReference type="ChEBI" id="CHEBI:17268"/>
        <dbReference type="ChEBI" id="CHEBI:43474"/>
        <dbReference type="ChEBI" id="CHEBI:84139"/>
        <dbReference type="EC" id="3.1.3.25"/>
    </reaction>
</comment>
<comment type="similarity">
    <text evidence="3 10">Belongs to the inositol monophosphatase superfamily.</text>
</comment>
<feature type="binding site" evidence="9">
    <location>
        <position position="69"/>
    </location>
    <ligand>
        <name>Mg(2+)</name>
        <dbReference type="ChEBI" id="CHEBI:18420"/>
        <label>1</label>
        <note>catalytic</note>
    </ligand>
</feature>
<dbReference type="GO" id="GO:0046872">
    <property type="term" value="F:metal ion binding"/>
    <property type="evidence" value="ECO:0007669"/>
    <property type="project" value="UniProtKB-KW"/>
</dbReference>
<dbReference type="FunFam" id="3.30.540.10:FF:000003">
    <property type="entry name" value="Inositol-1-monophosphatase"/>
    <property type="match status" value="1"/>
</dbReference>
<evidence type="ECO:0000256" key="7">
    <source>
        <dbReference type="ARBA" id="ARBA00022801"/>
    </source>
</evidence>
<organism evidence="11 12">
    <name type="scientific">Methylobrevis pamukkalensis</name>
    <dbReference type="NCBI Taxonomy" id="1439726"/>
    <lineage>
        <taxon>Bacteria</taxon>
        <taxon>Pseudomonadati</taxon>
        <taxon>Pseudomonadota</taxon>
        <taxon>Alphaproteobacteria</taxon>
        <taxon>Hyphomicrobiales</taxon>
        <taxon>Pleomorphomonadaceae</taxon>
        <taxon>Methylobrevis</taxon>
    </lineage>
</organism>
<dbReference type="GO" id="GO:0008934">
    <property type="term" value="F:inositol monophosphate 1-phosphatase activity"/>
    <property type="evidence" value="ECO:0007669"/>
    <property type="project" value="InterPro"/>
</dbReference>
<dbReference type="PANTHER" id="PTHR20854:SF4">
    <property type="entry name" value="INOSITOL-1-MONOPHOSPHATASE-RELATED"/>
    <property type="match status" value="1"/>
</dbReference>
<dbReference type="CDD" id="cd01639">
    <property type="entry name" value="IMPase"/>
    <property type="match status" value="1"/>
</dbReference>
<dbReference type="PRINTS" id="PR00377">
    <property type="entry name" value="IMPHPHTASES"/>
</dbReference>
<feature type="binding site" evidence="9">
    <location>
        <position position="89"/>
    </location>
    <ligand>
        <name>Mg(2+)</name>
        <dbReference type="ChEBI" id="CHEBI:18420"/>
        <label>1</label>
        <note>catalytic</note>
    </ligand>
</feature>
<dbReference type="AlphaFoldDB" id="A0A1E3H126"/>
<evidence type="ECO:0000256" key="1">
    <source>
        <dbReference type="ARBA" id="ARBA00001033"/>
    </source>
</evidence>
<keyword evidence="8 9" id="KW-0460">Magnesium</keyword>
<dbReference type="EC" id="3.1.3.25" evidence="4 10"/>
<accession>A0A1E3H126</accession>
<dbReference type="OrthoDB" id="9785695at2"/>
<evidence type="ECO:0000313" key="11">
    <source>
        <dbReference type="EMBL" id="ODN70038.1"/>
    </source>
</evidence>
<proteinExistence type="inferred from homology"/>
<sequence>MARSALMTVMIQAVRKVGRNLTRDYGEVENLQVSLKGPGQFVTAADRKAETALFEELQRVRPAFGYRSEARGEVQGTDASQRWVAEPVDGVTNLLHGMPHFAISVALEKAGQIIAGVVYNPATDEIFSTERGGGAFLNDRRLRVAVRKELADAVIGTALPDLAGGDHRRHAAELRQIAASVAGVRALGCTSLDLAYVAAGRLDGAWLTGLAPWKAAAGVLMIKEAGGYATTFDGADKALATGEVVCGNEDIHGALMRKIAAAA</sequence>
<keyword evidence="7 10" id="KW-0378">Hydrolase</keyword>
<dbReference type="EMBL" id="MCRJ01000064">
    <property type="protein sequence ID" value="ODN70038.1"/>
    <property type="molecule type" value="Genomic_DNA"/>
</dbReference>
<dbReference type="InterPro" id="IPR000760">
    <property type="entry name" value="Inositol_monophosphatase-like"/>
</dbReference>
<dbReference type="Gene3D" id="3.30.540.10">
    <property type="entry name" value="Fructose-1,6-Bisphosphatase, subunit A, domain 1"/>
    <property type="match status" value="1"/>
</dbReference>
<dbReference type="Proteomes" id="UP000094622">
    <property type="component" value="Unassembled WGS sequence"/>
</dbReference>
<comment type="caution">
    <text evidence="11">The sequence shown here is derived from an EMBL/GenBank/DDBJ whole genome shotgun (WGS) entry which is preliminary data.</text>
</comment>
<evidence type="ECO:0000256" key="8">
    <source>
        <dbReference type="ARBA" id="ARBA00022842"/>
    </source>
</evidence>